<accession>A0A0X3V4J6</accession>
<dbReference type="RefSeq" id="WP_062702405.1">
    <property type="nucleotide sequence ID" value="NZ_LLZG01000092.1"/>
</dbReference>
<evidence type="ECO:0000313" key="1">
    <source>
        <dbReference type="EMBL" id="KUL39701.1"/>
    </source>
</evidence>
<proteinExistence type="predicted"/>
<dbReference type="InterPro" id="IPR036850">
    <property type="entry name" value="NDK-like_dom_sf"/>
</dbReference>
<evidence type="ECO:0000313" key="2">
    <source>
        <dbReference type="Proteomes" id="UP000053923"/>
    </source>
</evidence>
<sequence>MTSAPPARDSRMPGEELWPALTVSATKTELFAEDLYFRECWSDALDVIGASDGSGSAEAAATTAAELAPLGLLSFKCDGMAARRADRTLRYLADQGFSIIGSARIRHNRHSMRELWRYNWHVYTTDRLALMTLMHSVTDSLLLIVRDDRYDPAVPGSVRLADLKGSADPEARGPEHLRTVLDPPNKIINFVHVADEPADIVREVGIFLDRTERRALLTEVRQADATTATRRAFEEVARLEATFPSNDFDLDAALKRVGAATAPESLARIRSAVATGTRLTWDELCSLLDPAAPDVDTWDFVRIATEVLDADRPASADLLPPSSAAQWRAAATG</sequence>
<dbReference type="AlphaFoldDB" id="A0A0X3V4J6"/>
<dbReference type="Gene3D" id="3.30.70.141">
    <property type="entry name" value="Nucleoside diphosphate kinase-like domain"/>
    <property type="match status" value="1"/>
</dbReference>
<name>A0A0X3V4J6_9ACTN</name>
<dbReference type="OrthoDB" id="7838374at2"/>
<dbReference type="EMBL" id="LLZG01000092">
    <property type="protein sequence ID" value="KUL39701.1"/>
    <property type="molecule type" value="Genomic_DNA"/>
</dbReference>
<keyword evidence="2" id="KW-1185">Reference proteome</keyword>
<gene>
    <name evidence="1" type="ORF">ADL12_14665</name>
</gene>
<dbReference type="Proteomes" id="UP000053923">
    <property type="component" value="Unassembled WGS sequence"/>
</dbReference>
<protein>
    <submittedName>
        <fullName evidence="1">Uncharacterized protein</fullName>
    </submittedName>
</protein>
<reference evidence="2" key="1">
    <citation type="submission" date="2015-10" db="EMBL/GenBank/DDBJ databases">
        <authorList>
            <person name="Ju K.-S."/>
            <person name="Doroghazi J.R."/>
            <person name="Metcalf W.W."/>
        </authorList>
    </citation>
    <scope>NUCLEOTIDE SEQUENCE [LARGE SCALE GENOMIC DNA]</scope>
    <source>
        <strain evidence="2">NRRL 3151</strain>
    </source>
</reference>
<comment type="caution">
    <text evidence="1">The sequence shown here is derived from an EMBL/GenBank/DDBJ whole genome shotgun (WGS) entry which is preliminary data.</text>
</comment>
<organism evidence="1 2">
    <name type="scientific">Streptomyces regalis</name>
    <dbReference type="NCBI Taxonomy" id="68262"/>
    <lineage>
        <taxon>Bacteria</taxon>
        <taxon>Bacillati</taxon>
        <taxon>Actinomycetota</taxon>
        <taxon>Actinomycetes</taxon>
        <taxon>Kitasatosporales</taxon>
        <taxon>Streptomycetaceae</taxon>
        <taxon>Streptomyces</taxon>
    </lineage>
</organism>
<dbReference type="SUPFAM" id="SSF54919">
    <property type="entry name" value="Nucleoside diphosphate kinase, NDK"/>
    <property type="match status" value="1"/>
</dbReference>